<evidence type="ECO:0000256" key="2">
    <source>
        <dbReference type="ARBA" id="ARBA00022898"/>
    </source>
</evidence>
<comment type="similarity">
    <text evidence="1">In the C-terminal section; belongs to the class-I pyridoxal-phosphate-dependent aminotransferase family.</text>
</comment>
<dbReference type="InterPro" id="IPR036388">
    <property type="entry name" value="WH-like_DNA-bd_sf"/>
</dbReference>
<evidence type="ECO:0000313" key="9">
    <source>
        <dbReference type="Proteomes" id="UP001336250"/>
    </source>
</evidence>
<dbReference type="InterPro" id="IPR036390">
    <property type="entry name" value="WH_DNA-bd_sf"/>
</dbReference>
<keyword evidence="3" id="KW-0805">Transcription regulation</keyword>
<dbReference type="GO" id="GO:0003677">
    <property type="term" value="F:DNA binding"/>
    <property type="evidence" value="ECO:0007669"/>
    <property type="project" value="UniProtKB-KW"/>
</dbReference>
<dbReference type="RefSeq" id="WP_332292797.1">
    <property type="nucleotide sequence ID" value="NZ_JAZIBG010000054.1"/>
</dbReference>
<accession>A0AAW9QDH2</accession>
<evidence type="ECO:0000256" key="1">
    <source>
        <dbReference type="ARBA" id="ARBA00005384"/>
    </source>
</evidence>
<dbReference type="AlphaFoldDB" id="A0AAW9QDH2"/>
<dbReference type="PROSITE" id="PS50949">
    <property type="entry name" value="HTH_GNTR"/>
    <property type="match status" value="1"/>
</dbReference>
<dbReference type="GO" id="GO:0030170">
    <property type="term" value="F:pyridoxal phosphate binding"/>
    <property type="evidence" value="ECO:0007669"/>
    <property type="project" value="InterPro"/>
</dbReference>
<name>A0AAW9QDH2_9BURK</name>
<dbReference type="EMBL" id="JAZIBG010000054">
    <property type="protein sequence ID" value="MEF7617116.1"/>
    <property type="molecule type" value="Genomic_DNA"/>
</dbReference>
<dbReference type="InterPro" id="IPR000524">
    <property type="entry name" value="Tscrpt_reg_HTH_GntR"/>
</dbReference>
<dbReference type="GO" id="GO:0008483">
    <property type="term" value="F:transaminase activity"/>
    <property type="evidence" value="ECO:0007669"/>
    <property type="project" value="UniProtKB-KW"/>
</dbReference>
<evidence type="ECO:0000313" key="8">
    <source>
        <dbReference type="EMBL" id="MEF7617116.1"/>
    </source>
</evidence>
<feature type="domain" description="HTH gntR-type" evidence="7">
    <location>
        <begin position="19"/>
        <end position="87"/>
    </location>
</feature>
<evidence type="ECO:0000259" key="7">
    <source>
        <dbReference type="PROSITE" id="PS50949"/>
    </source>
</evidence>
<dbReference type="InterPro" id="IPR051446">
    <property type="entry name" value="HTH_trans_reg/aminotransferase"/>
</dbReference>
<keyword evidence="9" id="KW-1185">Reference proteome</keyword>
<organism evidence="8 9">
    <name type="scientific">Aquincola agrisoli</name>
    <dbReference type="NCBI Taxonomy" id="3119538"/>
    <lineage>
        <taxon>Bacteria</taxon>
        <taxon>Pseudomonadati</taxon>
        <taxon>Pseudomonadota</taxon>
        <taxon>Betaproteobacteria</taxon>
        <taxon>Burkholderiales</taxon>
        <taxon>Sphaerotilaceae</taxon>
        <taxon>Aquincola</taxon>
    </lineage>
</organism>
<dbReference type="Gene3D" id="1.10.10.10">
    <property type="entry name" value="Winged helix-like DNA-binding domain superfamily/Winged helix DNA-binding domain"/>
    <property type="match status" value="1"/>
</dbReference>
<dbReference type="SUPFAM" id="SSF53383">
    <property type="entry name" value="PLP-dependent transferases"/>
    <property type="match status" value="1"/>
</dbReference>
<keyword evidence="2" id="KW-0663">Pyridoxal phosphate</keyword>
<dbReference type="InterPro" id="IPR015421">
    <property type="entry name" value="PyrdxlP-dep_Trfase_major"/>
</dbReference>
<feature type="compositionally biased region" description="Low complexity" evidence="6">
    <location>
        <begin position="85"/>
        <end position="106"/>
    </location>
</feature>
<dbReference type="PANTHER" id="PTHR46577:SF2">
    <property type="entry name" value="TRANSCRIPTIONAL REGULATORY PROTEIN"/>
    <property type="match status" value="1"/>
</dbReference>
<dbReference type="Gene3D" id="3.90.1150.10">
    <property type="entry name" value="Aspartate Aminotransferase, domain 1"/>
    <property type="match status" value="1"/>
</dbReference>
<proteinExistence type="inferred from homology"/>
<protein>
    <submittedName>
        <fullName evidence="8">PLP-dependent aminotransferase family protein</fullName>
    </submittedName>
</protein>
<dbReference type="SMART" id="SM00345">
    <property type="entry name" value="HTH_GNTR"/>
    <property type="match status" value="1"/>
</dbReference>
<keyword evidence="5" id="KW-0804">Transcription</keyword>
<keyword evidence="4" id="KW-0238">DNA-binding</keyword>
<keyword evidence="8" id="KW-0032">Aminotransferase</keyword>
<dbReference type="CDD" id="cd07377">
    <property type="entry name" value="WHTH_GntR"/>
    <property type="match status" value="1"/>
</dbReference>
<dbReference type="InterPro" id="IPR015424">
    <property type="entry name" value="PyrdxlP-dep_Trfase"/>
</dbReference>
<dbReference type="CDD" id="cd00609">
    <property type="entry name" value="AAT_like"/>
    <property type="match status" value="1"/>
</dbReference>
<evidence type="ECO:0000256" key="3">
    <source>
        <dbReference type="ARBA" id="ARBA00023015"/>
    </source>
</evidence>
<dbReference type="GO" id="GO:0003700">
    <property type="term" value="F:DNA-binding transcription factor activity"/>
    <property type="evidence" value="ECO:0007669"/>
    <property type="project" value="InterPro"/>
</dbReference>
<dbReference type="InterPro" id="IPR015422">
    <property type="entry name" value="PyrdxlP-dep_Trfase_small"/>
</dbReference>
<dbReference type="Pfam" id="PF00392">
    <property type="entry name" value="GntR"/>
    <property type="match status" value="1"/>
</dbReference>
<dbReference type="Proteomes" id="UP001336250">
    <property type="component" value="Unassembled WGS sequence"/>
</dbReference>
<evidence type="ECO:0000256" key="4">
    <source>
        <dbReference type="ARBA" id="ARBA00023125"/>
    </source>
</evidence>
<sequence>MTPPSTPLVPATLLRDGDATLAAQLAARYGERIEQQLLAPGARLPSVRECARRHAVSPSTVVAAYDQLAAQGLVEARPQRGFFVRGPRTGPRPRPSTSAAAGAGRPDAPRIRPTDAPAMIRGMFHGVGRPGPGMGTLPPDWLDLPLLHGAMRRAMAGDDSALRYGDPAGDPRFRTAFVQRLADIGIGATPAHLLTTMGATHALDIVSRTLTQPGDAVLVDEPGWPIEFARLARLGLRVLTVPRGAQGPDLDVMRALAEAHRPRLYITVSVLHNPTGALLSLAAAHQVLKLAETFDFTIVEDDTYAYLAPPHAPRLSALDNLQRSVYLTGFSKIITPNWRVGCIAAAPALAERLIDTKLLGMLSTPTAPERALAVTLEQGTLRRHAERIGHRLETARLRTQRLAQEAGFHFVAPPQGLFGWVDAGVDTERLSEAMLDQGWLLAPGTLFHAVPRPTTLMRVNFATSQDGRLWDTLQKVRAAL</sequence>
<dbReference type="SUPFAM" id="SSF46785">
    <property type="entry name" value="Winged helix' DNA-binding domain"/>
    <property type="match status" value="1"/>
</dbReference>
<feature type="region of interest" description="Disordered" evidence="6">
    <location>
        <begin position="82"/>
        <end position="113"/>
    </location>
</feature>
<keyword evidence="8" id="KW-0808">Transferase</keyword>
<dbReference type="PANTHER" id="PTHR46577">
    <property type="entry name" value="HTH-TYPE TRANSCRIPTIONAL REGULATORY PROTEIN GABR"/>
    <property type="match status" value="1"/>
</dbReference>
<evidence type="ECO:0000256" key="5">
    <source>
        <dbReference type="ARBA" id="ARBA00023163"/>
    </source>
</evidence>
<gene>
    <name evidence="8" type="ORF">V4F39_24595</name>
</gene>
<dbReference type="Pfam" id="PF00155">
    <property type="entry name" value="Aminotran_1_2"/>
    <property type="match status" value="1"/>
</dbReference>
<reference evidence="8 9" key="1">
    <citation type="submission" date="2024-02" db="EMBL/GenBank/DDBJ databases">
        <title>Genome sequence of Aquincola sp. MAHUQ-54.</title>
        <authorList>
            <person name="Huq M.A."/>
        </authorList>
    </citation>
    <scope>NUCLEOTIDE SEQUENCE [LARGE SCALE GENOMIC DNA]</scope>
    <source>
        <strain evidence="8 9">MAHUQ-54</strain>
    </source>
</reference>
<dbReference type="Gene3D" id="3.40.640.10">
    <property type="entry name" value="Type I PLP-dependent aspartate aminotransferase-like (Major domain)"/>
    <property type="match status" value="1"/>
</dbReference>
<evidence type="ECO:0000256" key="6">
    <source>
        <dbReference type="SAM" id="MobiDB-lite"/>
    </source>
</evidence>
<dbReference type="InterPro" id="IPR004839">
    <property type="entry name" value="Aminotransferase_I/II_large"/>
</dbReference>
<comment type="caution">
    <text evidence="8">The sequence shown here is derived from an EMBL/GenBank/DDBJ whole genome shotgun (WGS) entry which is preliminary data.</text>
</comment>